<dbReference type="EMBL" id="BOOW01000020">
    <property type="protein sequence ID" value="GII93085.1"/>
    <property type="molecule type" value="Genomic_DNA"/>
</dbReference>
<evidence type="ECO:0000313" key="3">
    <source>
        <dbReference type="Proteomes" id="UP000606172"/>
    </source>
</evidence>
<evidence type="ECO:0000256" key="1">
    <source>
        <dbReference type="SAM" id="MobiDB-lite"/>
    </source>
</evidence>
<feature type="region of interest" description="Disordered" evidence="1">
    <location>
        <begin position="19"/>
        <end position="65"/>
    </location>
</feature>
<accession>A0A919RFR7</accession>
<proteinExistence type="predicted"/>
<name>A0A919RFR7_9ACTN</name>
<dbReference type="AlphaFoldDB" id="A0A919RFR7"/>
<sequence length="104" mass="11048">MLLAEAAGLRSLRQAKWAQAVQPETGPLRPARRAGMRLAEAAGSRNRKTREPQATEPPGGRSGACRTTCWAPAFNRGGWKAGPVGWGLFRRGGGGGWGPCLPLR</sequence>
<comment type="caution">
    <text evidence="2">The sequence shown here is derived from an EMBL/GenBank/DDBJ whole genome shotgun (WGS) entry which is preliminary data.</text>
</comment>
<dbReference type="Proteomes" id="UP000606172">
    <property type="component" value="Unassembled WGS sequence"/>
</dbReference>
<protein>
    <submittedName>
        <fullName evidence="2">Uncharacterized protein</fullName>
    </submittedName>
</protein>
<evidence type="ECO:0000313" key="2">
    <source>
        <dbReference type="EMBL" id="GII93085.1"/>
    </source>
</evidence>
<keyword evidence="3" id="KW-1185">Reference proteome</keyword>
<reference evidence="2" key="1">
    <citation type="submission" date="2021-01" db="EMBL/GenBank/DDBJ databases">
        <title>Whole genome shotgun sequence of Sinosporangium siamense NBRC 109515.</title>
        <authorList>
            <person name="Komaki H."/>
            <person name="Tamura T."/>
        </authorList>
    </citation>
    <scope>NUCLEOTIDE SEQUENCE</scope>
    <source>
        <strain evidence="2">NBRC 109515</strain>
    </source>
</reference>
<organism evidence="2 3">
    <name type="scientific">Sinosporangium siamense</name>
    <dbReference type="NCBI Taxonomy" id="1367973"/>
    <lineage>
        <taxon>Bacteria</taxon>
        <taxon>Bacillati</taxon>
        <taxon>Actinomycetota</taxon>
        <taxon>Actinomycetes</taxon>
        <taxon>Streptosporangiales</taxon>
        <taxon>Streptosporangiaceae</taxon>
        <taxon>Sinosporangium</taxon>
    </lineage>
</organism>
<gene>
    <name evidence="2" type="ORF">Ssi02_33160</name>
</gene>